<evidence type="ECO:0000313" key="7">
    <source>
        <dbReference type="EMBL" id="ADP77685.1"/>
    </source>
</evidence>
<evidence type="ECO:0000256" key="4">
    <source>
        <dbReference type="ARBA" id="ARBA00035218"/>
    </source>
</evidence>
<gene>
    <name evidence="5" type="primary">rpl18e</name>
    <name evidence="7" type="ordered locus">Mfer_0887</name>
</gene>
<organism evidence="7 8">
    <name type="scientific">Methanothermus fervidus (strain ATCC 43054 / DSM 2088 / JCM 10308 / V24 S)</name>
    <dbReference type="NCBI Taxonomy" id="523846"/>
    <lineage>
        <taxon>Archaea</taxon>
        <taxon>Methanobacteriati</taxon>
        <taxon>Methanobacteriota</taxon>
        <taxon>Methanomada group</taxon>
        <taxon>Methanobacteria</taxon>
        <taxon>Methanobacteriales</taxon>
        <taxon>Methanothermaceae</taxon>
        <taxon>Methanothermus</taxon>
    </lineage>
</organism>
<dbReference type="GO" id="GO:0003735">
    <property type="term" value="F:structural constituent of ribosome"/>
    <property type="evidence" value="ECO:0007669"/>
    <property type="project" value="InterPro"/>
</dbReference>
<keyword evidence="8" id="KW-1185">Reference proteome</keyword>
<evidence type="ECO:0000256" key="1">
    <source>
        <dbReference type="ARBA" id="ARBA00006815"/>
    </source>
</evidence>
<dbReference type="PANTHER" id="PTHR10934:SF2">
    <property type="entry name" value="LARGE RIBOSOMAL SUBUNIT PROTEIN EL18"/>
    <property type="match status" value="1"/>
</dbReference>
<name>E3GZF3_METFV</name>
<dbReference type="InterPro" id="IPR021131">
    <property type="entry name" value="Ribosomal_uL15/eL18"/>
</dbReference>
<dbReference type="HAMAP" id="MF_00329">
    <property type="entry name" value="Ribosomal_eL18"/>
    <property type="match status" value="1"/>
</dbReference>
<dbReference type="PANTHER" id="PTHR10934">
    <property type="entry name" value="60S RIBOSOMAL PROTEIN L18"/>
    <property type="match status" value="1"/>
</dbReference>
<dbReference type="OrthoDB" id="11309at2157"/>
<dbReference type="KEGG" id="mfv:Mfer_0887"/>
<sequence>MPLNITKTNPYLVNLIIKLKKKSNEENVKIWRDVAERLNRPTRRRAEVNISKINRYSKENETVLVPGKVLGSGKLDHKVTVAALAFSKNAKNKIKKAGGRCISIDTLLEENPKGSNVRIME</sequence>
<dbReference type="NCBIfam" id="NF003079">
    <property type="entry name" value="PRK04005.1"/>
    <property type="match status" value="1"/>
</dbReference>
<dbReference type="GO" id="GO:0022625">
    <property type="term" value="C:cytosolic large ribosomal subunit"/>
    <property type="evidence" value="ECO:0007669"/>
    <property type="project" value="TreeGrafter"/>
</dbReference>
<evidence type="ECO:0000259" key="6">
    <source>
        <dbReference type="Pfam" id="PF17135"/>
    </source>
</evidence>
<evidence type="ECO:0000256" key="5">
    <source>
        <dbReference type="HAMAP-Rule" id="MF_00329"/>
    </source>
</evidence>
<dbReference type="STRING" id="523846.Mfer_0887"/>
<evidence type="ECO:0000256" key="2">
    <source>
        <dbReference type="ARBA" id="ARBA00022980"/>
    </source>
</evidence>
<proteinExistence type="inferred from homology"/>
<dbReference type="InterPro" id="IPR022947">
    <property type="entry name" value="Ribosomal_eL18_arc"/>
</dbReference>
<dbReference type="GO" id="GO:0006412">
    <property type="term" value="P:translation"/>
    <property type="evidence" value="ECO:0007669"/>
    <property type="project" value="UniProtKB-UniRule"/>
</dbReference>
<evidence type="ECO:0000256" key="3">
    <source>
        <dbReference type="ARBA" id="ARBA00023274"/>
    </source>
</evidence>
<keyword evidence="2 5" id="KW-0689">Ribosomal protein</keyword>
<dbReference type="EMBL" id="CP002278">
    <property type="protein sequence ID" value="ADP77685.1"/>
    <property type="molecule type" value="Genomic_DNA"/>
</dbReference>
<comment type="similarity">
    <text evidence="1 5">Belongs to the eukaryotic ribosomal protein eL18 family.</text>
</comment>
<dbReference type="SUPFAM" id="SSF52080">
    <property type="entry name" value="Ribosomal proteins L15p and L18e"/>
    <property type="match status" value="1"/>
</dbReference>
<keyword evidence="3 5" id="KW-0687">Ribonucleoprotein</keyword>
<dbReference type="InterPro" id="IPR000039">
    <property type="entry name" value="Ribosomal_eL18"/>
</dbReference>
<dbReference type="InterPro" id="IPR036227">
    <property type="entry name" value="Ribosomal_uL15/eL18_sf"/>
</dbReference>
<accession>E3GZF3</accession>
<dbReference type="InterPro" id="IPR001196">
    <property type="entry name" value="Ribosomal_uL15_CS"/>
</dbReference>
<feature type="domain" description="Large ribosomal subunit protein uL15/eL18" evidence="6">
    <location>
        <begin position="9"/>
        <end position="120"/>
    </location>
</feature>
<dbReference type="Pfam" id="PF17135">
    <property type="entry name" value="Ribosomal_L18"/>
    <property type="match status" value="1"/>
</dbReference>
<dbReference type="HOGENOM" id="CLU_146465_0_0_2"/>
<dbReference type="PROSITE" id="PS00475">
    <property type="entry name" value="RIBOSOMAL_L15"/>
    <property type="match status" value="1"/>
</dbReference>
<reference evidence="7 8" key="1">
    <citation type="journal article" date="2010" name="Stand. Genomic Sci.">
        <title>Complete genome sequence of Methanothermus fervidus type strain (V24S).</title>
        <authorList>
            <person name="Anderson I."/>
            <person name="Djao O.D."/>
            <person name="Misra M."/>
            <person name="Chertkov O."/>
            <person name="Nolan M."/>
            <person name="Lucas S."/>
            <person name="Lapidus A."/>
            <person name="Del Rio T.G."/>
            <person name="Tice H."/>
            <person name="Cheng J.F."/>
            <person name="Tapia R."/>
            <person name="Han C."/>
            <person name="Goodwin L."/>
            <person name="Pitluck S."/>
            <person name="Liolios K."/>
            <person name="Ivanova N."/>
            <person name="Mavromatis K."/>
            <person name="Mikhailova N."/>
            <person name="Pati A."/>
            <person name="Brambilla E."/>
            <person name="Chen A."/>
            <person name="Palaniappan K."/>
            <person name="Land M."/>
            <person name="Hauser L."/>
            <person name="Chang Y.J."/>
            <person name="Jeffries C.D."/>
            <person name="Sikorski J."/>
            <person name="Spring S."/>
            <person name="Rohde M."/>
            <person name="Eichinger K."/>
            <person name="Huber H."/>
            <person name="Wirth R."/>
            <person name="Goker M."/>
            <person name="Detter J.C."/>
            <person name="Woyke T."/>
            <person name="Bristow J."/>
            <person name="Eisen J.A."/>
            <person name="Markowitz V."/>
            <person name="Hugenholtz P."/>
            <person name="Klenk H.P."/>
            <person name="Kyrpides N.C."/>
        </authorList>
    </citation>
    <scope>NUCLEOTIDE SEQUENCE [LARGE SCALE GENOMIC DNA]</scope>
    <source>
        <strain evidence="8">ATCC 43054 / DSM 2088 / JCM 10308 / V24 S</strain>
    </source>
</reference>
<dbReference type="GO" id="GO:0003723">
    <property type="term" value="F:RNA binding"/>
    <property type="evidence" value="ECO:0007669"/>
    <property type="project" value="TreeGrafter"/>
</dbReference>
<dbReference type="FunFam" id="3.100.10.10:FF:000013">
    <property type="entry name" value="50S ribosomal protein L18e"/>
    <property type="match status" value="1"/>
</dbReference>
<protein>
    <recommendedName>
        <fullName evidence="4 5">Large ribosomal subunit protein eL18</fullName>
    </recommendedName>
</protein>
<evidence type="ECO:0000313" key="8">
    <source>
        <dbReference type="Proteomes" id="UP000002315"/>
    </source>
</evidence>
<dbReference type="AlphaFoldDB" id="E3GZF3"/>
<dbReference type="Proteomes" id="UP000002315">
    <property type="component" value="Chromosome"/>
</dbReference>
<dbReference type="Gene3D" id="3.100.10.10">
    <property type="match status" value="1"/>
</dbReference>